<dbReference type="InterPro" id="IPR035979">
    <property type="entry name" value="RBD_domain_sf"/>
</dbReference>
<dbReference type="SMART" id="SM00360">
    <property type="entry name" value="RRM"/>
    <property type="match status" value="1"/>
</dbReference>
<dbReference type="PANTHER" id="PTHR48033">
    <property type="entry name" value="RNA-BINDING (RRM/RBD/RNP MOTIFS) FAMILY PROTEIN"/>
    <property type="match status" value="1"/>
</dbReference>
<evidence type="ECO:0000256" key="7">
    <source>
        <dbReference type="ARBA" id="ARBA00023242"/>
    </source>
</evidence>
<sequence>MISEDDKAMMEATTAETEEIGQNEGGEIDVSKTEEDEGKMFIGGLSWDTTKKDLKDYFSKFGEVLDCTLKLDPITGRSRGFGFVLFKESEGVDKGQRYLGRGSDVTLGGGEVNEDLYEEEEVFPGSTAETFRDSDDDSEALKDSFDLSLVSPADVSSKMSLCTLPFEGSRLFGARLDKVISKASGGKNQFLPQERNKPRFQPFRPFSSRGAGGSGSSHYSSRGAREGFKPFAWRRNQSNFSRNDKSRPAQPPKKSS</sequence>
<dbReference type="SUPFAM" id="SSF54928">
    <property type="entry name" value="RNA-binding domain, RBD"/>
    <property type="match status" value="1"/>
</dbReference>
<dbReference type="PROSITE" id="PS50102">
    <property type="entry name" value="RRM"/>
    <property type="match status" value="1"/>
</dbReference>
<evidence type="ECO:0000256" key="2">
    <source>
        <dbReference type="ARBA" id="ARBA00004496"/>
    </source>
</evidence>
<evidence type="ECO:0000256" key="5">
    <source>
        <dbReference type="ARBA" id="ARBA00022737"/>
    </source>
</evidence>
<dbReference type="GO" id="GO:0003723">
    <property type="term" value="F:RNA binding"/>
    <property type="evidence" value="ECO:0000318"/>
    <property type="project" value="GO_Central"/>
</dbReference>
<dbReference type="Pfam" id="PF00076">
    <property type="entry name" value="RRM_1"/>
    <property type="match status" value="1"/>
</dbReference>
<evidence type="ECO:0000256" key="1">
    <source>
        <dbReference type="ARBA" id="ARBA00004123"/>
    </source>
</evidence>
<evidence type="ECO:0000256" key="4">
    <source>
        <dbReference type="ARBA" id="ARBA00022490"/>
    </source>
</evidence>
<dbReference type="InterPro" id="IPR000504">
    <property type="entry name" value="RRM_dom"/>
</dbReference>
<dbReference type="KEGG" id="xla:108704105"/>
<dbReference type="Proteomes" id="UP000186698">
    <property type="component" value="Chromosome 1S"/>
</dbReference>
<accession>A0A8J0TW38</accession>
<keyword evidence="11" id="KW-1185">Reference proteome</keyword>
<keyword evidence="3" id="KW-0488">Methylation</keyword>
<dbReference type="GO" id="GO:0000785">
    <property type="term" value="C:chromatin"/>
    <property type="evidence" value="ECO:0000318"/>
    <property type="project" value="GO_Central"/>
</dbReference>
<feature type="region of interest" description="Disordered" evidence="9">
    <location>
        <begin position="1"/>
        <end position="35"/>
    </location>
</feature>
<organism evidence="11 12">
    <name type="scientific">Xenopus laevis</name>
    <name type="common">African clawed frog</name>
    <dbReference type="NCBI Taxonomy" id="8355"/>
    <lineage>
        <taxon>Eukaryota</taxon>
        <taxon>Metazoa</taxon>
        <taxon>Chordata</taxon>
        <taxon>Craniata</taxon>
        <taxon>Vertebrata</taxon>
        <taxon>Euteleostomi</taxon>
        <taxon>Amphibia</taxon>
        <taxon>Batrachia</taxon>
        <taxon>Anura</taxon>
        <taxon>Pipoidea</taxon>
        <taxon>Pipidae</taxon>
        <taxon>Xenopodinae</taxon>
        <taxon>Xenopus</taxon>
        <taxon>Xenopus</taxon>
    </lineage>
</organism>
<dbReference type="AlphaFoldDB" id="A0A8J0TW38"/>
<keyword evidence="7" id="KW-0539">Nucleus</keyword>
<feature type="region of interest" description="Disordered" evidence="9">
    <location>
        <begin position="184"/>
        <end position="256"/>
    </location>
</feature>
<dbReference type="RefSeq" id="XP_018095988.1">
    <property type="nucleotide sequence ID" value="XM_018240499.1"/>
</dbReference>
<dbReference type="GO" id="GO:0005654">
    <property type="term" value="C:nucleoplasm"/>
    <property type="evidence" value="ECO:0000318"/>
    <property type="project" value="GO_Central"/>
</dbReference>
<evidence type="ECO:0000313" key="12">
    <source>
        <dbReference type="RefSeq" id="XP_018095988.1"/>
    </source>
</evidence>
<dbReference type="GO" id="GO:0010468">
    <property type="term" value="P:regulation of gene expression"/>
    <property type="evidence" value="ECO:0000318"/>
    <property type="project" value="GO_Central"/>
</dbReference>
<dbReference type="OrthoDB" id="1875751at2759"/>
<evidence type="ECO:0000256" key="8">
    <source>
        <dbReference type="PROSITE-ProRule" id="PRU00176"/>
    </source>
</evidence>
<keyword evidence="6 8" id="KW-0694">RNA-binding</keyword>
<dbReference type="InterPro" id="IPR012677">
    <property type="entry name" value="Nucleotide-bd_a/b_plait_sf"/>
</dbReference>
<comment type="subcellular location">
    <subcellularLocation>
        <location evidence="2">Cytoplasm</location>
    </subcellularLocation>
    <subcellularLocation>
        <location evidence="1">Nucleus</location>
    </subcellularLocation>
</comment>
<evidence type="ECO:0000259" key="10">
    <source>
        <dbReference type="PROSITE" id="PS50102"/>
    </source>
</evidence>
<evidence type="ECO:0000256" key="3">
    <source>
        <dbReference type="ARBA" id="ARBA00022481"/>
    </source>
</evidence>
<dbReference type="Gene3D" id="3.30.70.330">
    <property type="match status" value="1"/>
</dbReference>
<dbReference type="GO" id="GO:0005737">
    <property type="term" value="C:cytoplasm"/>
    <property type="evidence" value="ECO:0007669"/>
    <property type="project" value="UniProtKB-SubCell"/>
</dbReference>
<name>A0A8J0TW38_XENLA</name>
<protein>
    <submittedName>
        <fullName evidence="12">Heterogeneous nuclear ribonucleoprotein D-like</fullName>
    </submittedName>
</protein>
<gene>
    <name evidence="12" type="primary">LOC108704105</name>
</gene>
<keyword evidence="4" id="KW-0963">Cytoplasm</keyword>
<dbReference type="FunFam" id="3.30.70.330:FF:000030">
    <property type="entry name" value="Heterogeneous nuclear ribonucleoprotein d0 isoform"/>
    <property type="match status" value="1"/>
</dbReference>
<feature type="domain" description="RRM" evidence="10">
    <location>
        <begin position="38"/>
        <end position="119"/>
    </location>
</feature>
<evidence type="ECO:0000256" key="9">
    <source>
        <dbReference type="SAM" id="MobiDB-lite"/>
    </source>
</evidence>
<keyword evidence="5" id="KW-0677">Repeat</keyword>
<dbReference type="PANTHER" id="PTHR48033:SF3">
    <property type="entry name" value="HETEROGENEOUS NUCLEAR RIBONUCLEOPROTEIN D0"/>
    <property type="match status" value="1"/>
</dbReference>
<evidence type="ECO:0000313" key="11">
    <source>
        <dbReference type="Proteomes" id="UP000186698"/>
    </source>
</evidence>
<proteinExistence type="predicted"/>
<dbReference type="GeneID" id="108704105"/>
<evidence type="ECO:0000256" key="6">
    <source>
        <dbReference type="ARBA" id="ARBA00022884"/>
    </source>
</evidence>
<reference evidence="12" key="1">
    <citation type="submission" date="2025-08" db="UniProtKB">
        <authorList>
            <consortium name="RefSeq"/>
        </authorList>
    </citation>
    <scope>IDENTIFICATION</scope>
    <source>
        <strain evidence="12">J_2021</strain>
        <tissue evidence="12">Erythrocytes</tissue>
    </source>
</reference>